<dbReference type="Proteomes" id="UP000198984">
    <property type="component" value="Unassembled WGS sequence"/>
</dbReference>
<dbReference type="AlphaFoldDB" id="A0A1H7V2D1"/>
<evidence type="ECO:0000313" key="3">
    <source>
        <dbReference type="Proteomes" id="UP000198984"/>
    </source>
</evidence>
<dbReference type="STRING" id="573321.SAMN04488505_103187"/>
<protein>
    <submittedName>
        <fullName evidence="2">Type IX secretion system membrane protein, PorP/SprF family</fullName>
    </submittedName>
</protein>
<name>A0A1H7V2D1_9BACT</name>
<dbReference type="RefSeq" id="WP_238386579.1">
    <property type="nucleotide sequence ID" value="NZ_FOBB01000003.1"/>
</dbReference>
<keyword evidence="1" id="KW-0732">Signal</keyword>
<accession>A0A1H7V2D1</accession>
<evidence type="ECO:0000313" key="2">
    <source>
        <dbReference type="EMBL" id="SEM03199.1"/>
    </source>
</evidence>
<evidence type="ECO:0000256" key="1">
    <source>
        <dbReference type="SAM" id="SignalP"/>
    </source>
</evidence>
<feature type="chain" id="PRO_5011559514" evidence="1">
    <location>
        <begin position="24"/>
        <end position="334"/>
    </location>
</feature>
<feature type="signal peptide" evidence="1">
    <location>
        <begin position="1"/>
        <end position="23"/>
    </location>
</feature>
<dbReference type="Pfam" id="PF11751">
    <property type="entry name" value="PorP_SprF"/>
    <property type="match status" value="1"/>
</dbReference>
<sequence length="334" mass="36846">MNTSMKCVTLLSALLLCCRLAFAQQDAQYSQYMFNGIYINPAYAGYKEVLNLHSFYRAQWTGVEGAPRSFSVAVDAIANEGNVGLALQLFSDKLGAQSTQGVYASYAYRIRLNEDGSSRLAFGLSGGLIQLGINGSLLTTNDPEVDMPAGTQTTLVPDARAGVYYSTNRAYVGFSVDNLIAPHMNKSRYLYIPQPKPHYYFTAGMLLPLNENIQFKPSFLLKDDRGGPTSLDLNAFLLLQERIWIGGSYRSGISLYDKNYLQKVLVKRNAAVALVEVYATPNLRVGYAYDFAVGPLQGYNNGSHEISIGYSFTKADRGTEKNGQVPRVACPRFF</sequence>
<dbReference type="InterPro" id="IPR019861">
    <property type="entry name" value="PorP/SprF_Bacteroidetes"/>
</dbReference>
<dbReference type="NCBIfam" id="TIGR03519">
    <property type="entry name" value="T9SS_PorP_fam"/>
    <property type="match status" value="1"/>
</dbReference>
<keyword evidence="3" id="KW-1185">Reference proteome</keyword>
<organism evidence="2 3">
    <name type="scientific">Chitinophaga rupis</name>
    <dbReference type="NCBI Taxonomy" id="573321"/>
    <lineage>
        <taxon>Bacteria</taxon>
        <taxon>Pseudomonadati</taxon>
        <taxon>Bacteroidota</taxon>
        <taxon>Chitinophagia</taxon>
        <taxon>Chitinophagales</taxon>
        <taxon>Chitinophagaceae</taxon>
        <taxon>Chitinophaga</taxon>
    </lineage>
</organism>
<gene>
    <name evidence="2" type="ORF">SAMN04488505_103187</name>
</gene>
<dbReference type="EMBL" id="FOBB01000003">
    <property type="protein sequence ID" value="SEM03199.1"/>
    <property type="molecule type" value="Genomic_DNA"/>
</dbReference>
<reference evidence="2 3" key="1">
    <citation type="submission" date="2016-10" db="EMBL/GenBank/DDBJ databases">
        <authorList>
            <person name="de Groot N.N."/>
        </authorList>
    </citation>
    <scope>NUCLEOTIDE SEQUENCE [LARGE SCALE GENOMIC DNA]</scope>
    <source>
        <strain evidence="2 3">DSM 21039</strain>
    </source>
</reference>
<proteinExistence type="predicted"/>